<dbReference type="HOGENOM" id="CLU_1434872_0_0_1"/>
<name>B6HCK1_PENRW</name>
<dbReference type="EMBL" id="AM920433">
    <property type="protein sequence ID" value="CAP94404.1"/>
    <property type="molecule type" value="Genomic_DNA"/>
</dbReference>
<sequence length="189" mass="20528">MFVRSRRVEKSDSGHREPPRIWGVQGRCFDRCSCPLRSTKVVNYQPPALTGCNPSSRAGFKRCGGSKCPTIGQDKAGQIMVEACSALRDIFAIQVRDVQYDLGSAWAVGSGKGSPLDALAFTLYEIQALMKLQQFPALDDVQLDNQTTVVSLGKIVSLGSSGMTSSAFSRGDATEDKVNMKQIANKLLY</sequence>
<gene>
    <name evidence="1" type="ORF">Pc18g01800</name>
    <name evidence="1" type="ORF">PCH_Pc18g01800</name>
</gene>
<protein>
    <submittedName>
        <fullName evidence="1">Uncharacterized protein</fullName>
    </submittedName>
</protein>
<reference evidence="1 2" key="1">
    <citation type="journal article" date="2008" name="Nat. Biotechnol.">
        <title>Genome sequencing and analysis of the filamentous fungus Penicillium chrysogenum.</title>
        <authorList>
            <person name="van den Berg M.A."/>
            <person name="Albang R."/>
            <person name="Albermann K."/>
            <person name="Badger J.H."/>
            <person name="Daran J.-M."/>
            <person name="Driessen A.J.M."/>
            <person name="Garcia-Estrada C."/>
            <person name="Fedorova N.D."/>
            <person name="Harris D.M."/>
            <person name="Heijne W.H.M."/>
            <person name="Joardar V.S."/>
            <person name="Kiel J.A.K.W."/>
            <person name="Kovalchuk A."/>
            <person name="Martin J.F."/>
            <person name="Nierman W.C."/>
            <person name="Nijland J.G."/>
            <person name="Pronk J.T."/>
            <person name="Roubos J.A."/>
            <person name="van der Klei I.J."/>
            <person name="van Peij N.N.M.E."/>
            <person name="Veenhuis M."/>
            <person name="von Doehren H."/>
            <person name="Wagner C."/>
            <person name="Wortman J.R."/>
            <person name="Bovenberg R.A.L."/>
        </authorList>
    </citation>
    <scope>NUCLEOTIDE SEQUENCE [LARGE SCALE GENOMIC DNA]</scope>
    <source>
        <strain evidence="2">ATCC 28089 / DSM 1075 / NRRL 1951 / Wisconsin 54-1255</strain>
    </source>
</reference>
<dbReference type="Proteomes" id="UP000000724">
    <property type="component" value="Contig Pc00c18"/>
</dbReference>
<evidence type="ECO:0000313" key="2">
    <source>
        <dbReference type="Proteomes" id="UP000000724"/>
    </source>
</evidence>
<evidence type="ECO:0000313" key="1">
    <source>
        <dbReference type="EMBL" id="CAP94404.1"/>
    </source>
</evidence>
<organism evidence="1 2">
    <name type="scientific">Penicillium rubens (strain ATCC 28089 / DSM 1075 / NRRL 1951 / Wisconsin 54-1255)</name>
    <name type="common">Penicillium chrysogenum</name>
    <dbReference type="NCBI Taxonomy" id="500485"/>
    <lineage>
        <taxon>Eukaryota</taxon>
        <taxon>Fungi</taxon>
        <taxon>Dikarya</taxon>
        <taxon>Ascomycota</taxon>
        <taxon>Pezizomycotina</taxon>
        <taxon>Eurotiomycetes</taxon>
        <taxon>Eurotiomycetidae</taxon>
        <taxon>Eurotiales</taxon>
        <taxon>Aspergillaceae</taxon>
        <taxon>Penicillium</taxon>
        <taxon>Penicillium chrysogenum species complex</taxon>
    </lineage>
</organism>
<keyword evidence="2" id="KW-1185">Reference proteome</keyword>
<dbReference type="VEuPathDB" id="FungiDB:PCH_Pc18g01800"/>
<dbReference type="AlphaFoldDB" id="B6HCK1"/>
<accession>B6HCK1</accession>
<proteinExistence type="predicted"/>